<feature type="transmembrane region" description="Helical" evidence="1">
    <location>
        <begin position="118"/>
        <end position="140"/>
    </location>
</feature>
<gene>
    <name evidence="2" type="ORF">Fcan01_01116</name>
</gene>
<accession>A0A226EY81</accession>
<keyword evidence="1" id="KW-1133">Transmembrane helix</keyword>
<name>A0A226EY81_FOLCA</name>
<feature type="transmembrane region" description="Helical" evidence="1">
    <location>
        <begin position="229"/>
        <end position="257"/>
    </location>
</feature>
<keyword evidence="1" id="KW-0812">Transmembrane</keyword>
<comment type="caution">
    <text evidence="2">The sequence shown here is derived from an EMBL/GenBank/DDBJ whole genome shotgun (WGS) entry which is preliminary data.</text>
</comment>
<dbReference type="AlphaFoldDB" id="A0A226EY81"/>
<dbReference type="Proteomes" id="UP000198287">
    <property type="component" value="Unassembled WGS sequence"/>
</dbReference>
<feature type="transmembrane region" description="Helical" evidence="1">
    <location>
        <begin position="263"/>
        <end position="286"/>
    </location>
</feature>
<feature type="transmembrane region" description="Helical" evidence="1">
    <location>
        <begin position="25"/>
        <end position="46"/>
    </location>
</feature>
<protein>
    <submittedName>
        <fullName evidence="2">Uncharacterized protein</fullName>
    </submittedName>
</protein>
<reference evidence="2 3" key="1">
    <citation type="submission" date="2015-12" db="EMBL/GenBank/DDBJ databases">
        <title>The genome of Folsomia candida.</title>
        <authorList>
            <person name="Faddeeva A."/>
            <person name="Derks M.F."/>
            <person name="Anvar Y."/>
            <person name="Smit S."/>
            <person name="Van Straalen N."/>
            <person name="Roelofs D."/>
        </authorList>
    </citation>
    <scope>NUCLEOTIDE SEQUENCE [LARGE SCALE GENOMIC DNA]</scope>
    <source>
        <strain evidence="2 3">VU population</strain>
        <tissue evidence="2">Whole body</tissue>
    </source>
</reference>
<keyword evidence="1" id="KW-0472">Membrane</keyword>
<organism evidence="2 3">
    <name type="scientific">Folsomia candida</name>
    <name type="common">Springtail</name>
    <dbReference type="NCBI Taxonomy" id="158441"/>
    <lineage>
        <taxon>Eukaryota</taxon>
        <taxon>Metazoa</taxon>
        <taxon>Ecdysozoa</taxon>
        <taxon>Arthropoda</taxon>
        <taxon>Hexapoda</taxon>
        <taxon>Collembola</taxon>
        <taxon>Entomobryomorpha</taxon>
        <taxon>Isotomoidea</taxon>
        <taxon>Isotomidae</taxon>
        <taxon>Proisotominae</taxon>
        <taxon>Folsomia</taxon>
    </lineage>
</organism>
<evidence type="ECO:0000313" key="2">
    <source>
        <dbReference type="EMBL" id="OXA62160.1"/>
    </source>
</evidence>
<evidence type="ECO:0000313" key="3">
    <source>
        <dbReference type="Proteomes" id="UP000198287"/>
    </source>
</evidence>
<dbReference type="EMBL" id="LNIX01000001">
    <property type="protein sequence ID" value="OXA62160.1"/>
    <property type="molecule type" value="Genomic_DNA"/>
</dbReference>
<proteinExistence type="predicted"/>
<feature type="transmembrane region" description="Helical" evidence="1">
    <location>
        <begin position="152"/>
        <end position="172"/>
    </location>
</feature>
<feature type="transmembrane region" description="Helical" evidence="1">
    <location>
        <begin position="178"/>
        <end position="198"/>
    </location>
</feature>
<keyword evidence="3" id="KW-1185">Reference proteome</keyword>
<evidence type="ECO:0000256" key="1">
    <source>
        <dbReference type="SAM" id="Phobius"/>
    </source>
</evidence>
<sequence>MVYPQYITWNRITWEPRPNKKRNLAVWYILSFCTALVALNSFFMLFEQLVSYRKDPDINLTSGILLVLVFAAYSISTAVSLTLVLHAKELCYLFKSLLKMEKILNFDHGKSGQPELDLVGIFLHTLITLVTSAPFATCLVPTLLHNIDITYFWFRNVTMISPFITLILRMLIIFTFTLHIGVAMFAFEIIVTNLVLFFKQCLKSMTNRRLFMFPKCFFKYRQLEIMTTLLNQILSFILPISLLLPFVCAVGMGYIVIKMTFKVPLPITFLSLCIISTVLGMAHLIMPLMAELTIRSEEFIRFWGLQGYSKYRKRQLKSCGKLKVYIGPFYYLVKGSRTGFLSKVLYYTVSSVISI</sequence>
<feature type="transmembrane region" description="Helical" evidence="1">
    <location>
        <begin position="58"/>
        <end position="85"/>
    </location>
</feature>